<evidence type="ECO:0008006" key="4">
    <source>
        <dbReference type="Google" id="ProtNLM"/>
    </source>
</evidence>
<dbReference type="STRING" id="319236.BST91_05880"/>
<reference evidence="2" key="1">
    <citation type="journal article" date="2014" name="Genome Announc.">
        <title>Draft Genome Sequences of Marine Flavobacterium Nonlabens Strains NR17, NR24, NR27, NR32, NR33, and Ara13.</title>
        <authorList>
            <person name="Nakanishi M."/>
            <person name="Meirelles P."/>
            <person name="Suzuki R."/>
            <person name="Takatani N."/>
            <person name="Mino S."/>
            <person name="Suda W."/>
            <person name="Oshima K."/>
            <person name="Hattori M."/>
            <person name="Ohkuma M."/>
            <person name="Hosokawa M."/>
            <person name="Miyashita K."/>
            <person name="Thompson F.L."/>
            <person name="Niwa A."/>
            <person name="Sawabe T."/>
            <person name="Sawabe T."/>
        </authorList>
    </citation>
    <scope>NUCLEOTIDE SEQUENCE [LARGE SCALE GENOMIC DNA]</scope>
    <source>
        <strain evidence="2">JCM 19294</strain>
    </source>
</reference>
<feature type="chain" id="PRO_5001861767" description="DUF4251 domain-containing protein" evidence="1">
    <location>
        <begin position="21"/>
        <end position="174"/>
    </location>
</feature>
<feature type="signal peptide" evidence="1">
    <location>
        <begin position="1"/>
        <end position="20"/>
    </location>
</feature>
<sequence>MRFSLFICLLFLIGCSSSKTYTVEDFNRVKGIATNDFKLDVTVAYPFNTNATNQILTQVTMQRGDSPNRINLSGESVTFELRNDSLFTQLPFYGEQRLSTRYMSNPGIVVEAPISDNEIIINEERKMITRKFNASGKDENHEFVIEFLKHGFSKIYVTSTSRTFMNYDAQLVEK</sequence>
<evidence type="ECO:0000313" key="2">
    <source>
        <dbReference type="EMBL" id="GAK97534.1"/>
    </source>
</evidence>
<dbReference type="Proteomes" id="UP000029221">
    <property type="component" value="Unassembled WGS sequence"/>
</dbReference>
<keyword evidence="3" id="KW-1185">Reference proteome</keyword>
<dbReference type="AlphaFoldDB" id="A0A090Q396"/>
<keyword evidence="1" id="KW-0732">Signal</keyword>
<gene>
    <name evidence="2" type="ORF">JCM19294_70</name>
</gene>
<comment type="caution">
    <text evidence="2">The sequence shown here is derived from an EMBL/GenBank/DDBJ whole genome shotgun (WGS) entry which is preliminary data.</text>
</comment>
<dbReference type="RefSeq" id="WP_042279205.1">
    <property type="nucleotide sequence ID" value="NZ_BBML01000006.1"/>
</dbReference>
<accession>A0A090Q396</accession>
<dbReference type="eggNOG" id="ENOG5032TRA">
    <property type="taxonomic scope" value="Bacteria"/>
</dbReference>
<dbReference type="PROSITE" id="PS51257">
    <property type="entry name" value="PROKAR_LIPOPROTEIN"/>
    <property type="match status" value="1"/>
</dbReference>
<organism evidence="2 3">
    <name type="scientific">Nonlabens tegetincola</name>
    <dbReference type="NCBI Taxonomy" id="323273"/>
    <lineage>
        <taxon>Bacteria</taxon>
        <taxon>Pseudomonadati</taxon>
        <taxon>Bacteroidota</taxon>
        <taxon>Flavobacteriia</taxon>
        <taxon>Flavobacteriales</taxon>
        <taxon>Flavobacteriaceae</taxon>
        <taxon>Nonlabens</taxon>
    </lineage>
</organism>
<dbReference type="InterPro" id="IPR025347">
    <property type="entry name" value="DUF4251"/>
</dbReference>
<dbReference type="Pfam" id="PF14059">
    <property type="entry name" value="DUF4251"/>
    <property type="match status" value="1"/>
</dbReference>
<evidence type="ECO:0000313" key="3">
    <source>
        <dbReference type="Proteomes" id="UP000029221"/>
    </source>
</evidence>
<dbReference type="EMBL" id="BBML01000006">
    <property type="protein sequence ID" value="GAK97534.1"/>
    <property type="molecule type" value="Genomic_DNA"/>
</dbReference>
<evidence type="ECO:0000256" key="1">
    <source>
        <dbReference type="SAM" id="SignalP"/>
    </source>
</evidence>
<protein>
    <recommendedName>
        <fullName evidence="4">DUF4251 domain-containing protein</fullName>
    </recommendedName>
</protein>
<name>A0A090Q396_9FLAO</name>
<proteinExistence type="predicted"/>